<feature type="region of interest" description="Disordered" evidence="1">
    <location>
        <begin position="90"/>
        <end position="109"/>
    </location>
</feature>
<accession>A0A921R0A5</accession>
<gene>
    <name evidence="3" type="ORF">BDA96_05G167500</name>
</gene>
<dbReference type="Proteomes" id="UP000807115">
    <property type="component" value="Chromosome 5"/>
</dbReference>
<feature type="compositionally biased region" description="Basic and acidic residues" evidence="1">
    <location>
        <begin position="98"/>
        <end position="109"/>
    </location>
</feature>
<evidence type="ECO:0008006" key="5">
    <source>
        <dbReference type="Google" id="ProtNLM"/>
    </source>
</evidence>
<dbReference type="AlphaFoldDB" id="A0A921R0A5"/>
<sequence>MSFYKKLAIVGLILTLLLVSHRMEAAAKMCSSVVQRLMCGGSNPKTTDKACSDSCKDIGYTGGGSCDMHQKQHNTYRCICRKPCAAEQTQTHAGNLARARDAKQRTQEI</sequence>
<dbReference type="Gramene" id="EES09943">
    <property type="protein sequence ID" value="EES09943"/>
    <property type="gene ID" value="SORBI_3005G153100"/>
</dbReference>
<dbReference type="OMA" id="TYRCICR"/>
<name>A0A921R0A5_SORBI</name>
<dbReference type="EMBL" id="CM027684">
    <property type="protein sequence ID" value="KAG0530227.1"/>
    <property type="molecule type" value="Genomic_DNA"/>
</dbReference>
<evidence type="ECO:0000256" key="1">
    <source>
        <dbReference type="SAM" id="MobiDB-lite"/>
    </source>
</evidence>
<organism evidence="3 4">
    <name type="scientific">Sorghum bicolor</name>
    <name type="common">Sorghum</name>
    <name type="synonym">Sorghum vulgare</name>
    <dbReference type="NCBI Taxonomy" id="4558"/>
    <lineage>
        <taxon>Eukaryota</taxon>
        <taxon>Viridiplantae</taxon>
        <taxon>Streptophyta</taxon>
        <taxon>Embryophyta</taxon>
        <taxon>Tracheophyta</taxon>
        <taxon>Spermatophyta</taxon>
        <taxon>Magnoliopsida</taxon>
        <taxon>Liliopsida</taxon>
        <taxon>Poales</taxon>
        <taxon>Poaceae</taxon>
        <taxon>PACMAD clade</taxon>
        <taxon>Panicoideae</taxon>
        <taxon>Andropogonodae</taxon>
        <taxon>Andropogoneae</taxon>
        <taxon>Sorghinae</taxon>
        <taxon>Sorghum</taxon>
    </lineage>
</organism>
<reference evidence="3" key="1">
    <citation type="journal article" date="2019" name="BMC Genomics">
        <title>A new reference genome for Sorghum bicolor reveals high levels of sequence similarity between sweet and grain genotypes: implications for the genetics of sugar metabolism.</title>
        <authorList>
            <person name="Cooper E.A."/>
            <person name="Brenton Z.W."/>
            <person name="Flinn B.S."/>
            <person name="Jenkins J."/>
            <person name="Shu S."/>
            <person name="Flowers D."/>
            <person name="Luo F."/>
            <person name="Wang Y."/>
            <person name="Xia P."/>
            <person name="Barry K."/>
            <person name="Daum C."/>
            <person name="Lipzen A."/>
            <person name="Yoshinaga Y."/>
            <person name="Schmutz J."/>
            <person name="Saski C."/>
            <person name="Vermerris W."/>
            <person name="Kresovich S."/>
        </authorList>
    </citation>
    <scope>NUCLEOTIDE SEQUENCE</scope>
</reference>
<feature type="chain" id="PRO_5037058334" description="Knottin scorpion toxin-like domain-containing protein" evidence="2">
    <location>
        <begin position="26"/>
        <end position="109"/>
    </location>
</feature>
<keyword evidence="2" id="KW-0732">Signal</keyword>
<dbReference type="OrthoDB" id="1062925at2759"/>
<proteinExistence type="predicted"/>
<comment type="caution">
    <text evidence="3">The sequence shown here is derived from an EMBL/GenBank/DDBJ whole genome shotgun (WGS) entry which is preliminary data.</text>
</comment>
<evidence type="ECO:0000313" key="3">
    <source>
        <dbReference type="EMBL" id="KAG0530227.1"/>
    </source>
</evidence>
<evidence type="ECO:0000256" key="2">
    <source>
        <dbReference type="SAM" id="SignalP"/>
    </source>
</evidence>
<feature type="signal peptide" evidence="2">
    <location>
        <begin position="1"/>
        <end position="25"/>
    </location>
</feature>
<protein>
    <recommendedName>
        <fullName evidence="5">Knottin scorpion toxin-like domain-containing protein</fullName>
    </recommendedName>
</protein>
<reference evidence="3" key="2">
    <citation type="submission" date="2020-10" db="EMBL/GenBank/DDBJ databases">
        <authorList>
            <person name="Cooper E.A."/>
            <person name="Brenton Z.W."/>
            <person name="Flinn B.S."/>
            <person name="Jenkins J."/>
            <person name="Shu S."/>
            <person name="Flowers D."/>
            <person name="Luo F."/>
            <person name="Wang Y."/>
            <person name="Xia P."/>
            <person name="Barry K."/>
            <person name="Daum C."/>
            <person name="Lipzen A."/>
            <person name="Yoshinaga Y."/>
            <person name="Schmutz J."/>
            <person name="Saski C."/>
            <person name="Vermerris W."/>
            <person name="Kresovich S."/>
        </authorList>
    </citation>
    <scope>NUCLEOTIDE SEQUENCE</scope>
</reference>
<evidence type="ECO:0000313" key="4">
    <source>
        <dbReference type="Proteomes" id="UP000807115"/>
    </source>
</evidence>